<evidence type="ECO:0000313" key="2">
    <source>
        <dbReference type="Proteomes" id="UP001234297"/>
    </source>
</evidence>
<dbReference type="Proteomes" id="UP001234297">
    <property type="component" value="Chromosome 1"/>
</dbReference>
<keyword evidence="2" id="KW-1185">Reference proteome</keyword>
<name>A0ACC2MTM1_PERAE</name>
<sequence>MTPSTSSSVPTRLSFQFHTDISSYANCPQHANNRKDFDFRLAEKISYYTRHPVFTSLPFSFSCTREFAGKLLEGKKLPLFNRNSPHEDQSEEG</sequence>
<comment type="caution">
    <text evidence="1">The sequence shown here is derived from an EMBL/GenBank/DDBJ whole genome shotgun (WGS) entry which is preliminary data.</text>
</comment>
<organism evidence="1 2">
    <name type="scientific">Persea americana</name>
    <name type="common">Avocado</name>
    <dbReference type="NCBI Taxonomy" id="3435"/>
    <lineage>
        <taxon>Eukaryota</taxon>
        <taxon>Viridiplantae</taxon>
        <taxon>Streptophyta</taxon>
        <taxon>Embryophyta</taxon>
        <taxon>Tracheophyta</taxon>
        <taxon>Spermatophyta</taxon>
        <taxon>Magnoliopsida</taxon>
        <taxon>Magnoliidae</taxon>
        <taxon>Laurales</taxon>
        <taxon>Lauraceae</taxon>
        <taxon>Persea</taxon>
    </lineage>
</organism>
<gene>
    <name evidence="1" type="ORF">MRB53_001280</name>
</gene>
<dbReference type="EMBL" id="CM056809">
    <property type="protein sequence ID" value="KAJ8648257.1"/>
    <property type="molecule type" value="Genomic_DNA"/>
</dbReference>
<evidence type="ECO:0000313" key="1">
    <source>
        <dbReference type="EMBL" id="KAJ8648257.1"/>
    </source>
</evidence>
<proteinExistence type="predicted"/>
<reference evidence="1 2" key="1">
    <citation type="journal article" date="2022" name="Hortic Res">
        <title>A haplotype resolved chromosomal level avocado genome allows analysis of novel avocado genes.</title>
        <authorList>
            <person name="Nath O."/>
            <person name="Fletcher S.J."/>
            <person name="Hayward A."/>
            <person name="Shaw L.M."/>
            <person name="Masouleh A.K."/>
            <person name="Furtado A."/>
            <person name="Henry R.J."/>
            <person name="Mitter N."/>
        </authorList>
    </citation>
    <scope>NUCLEOTIDE SEQUENCE [LARGE SCALE GENOMIC DNA]</scope>
    <source>
        <strain evidence="2">cv. Hass</strain>
    </source>
</reference>
<protein>
    <submittedName>
        <fullName evidence="1">Uncharacterized protein</fullName>
    </submittedName>
</protein>
<accession>A0ACC2MTM1</accession>